<reference evidence="1 2" key="1">
    <citation type="journal article" date="2019" name="Sci. Rep.">
        <title>Orb-weaving spider Araneus ventricosus genome elucidates the spidroin gene catalogue.</title>
        <authorList>
            <person name="Kono N."/>
            <person name="Nakamura H."/>
            <person name="Ohtoshi R."/>
            <person name="Moran D.A.P."/>
            <person name="Shinohara A."/>
            <person name="Yoshida Y."/>
            <person name="Fujiwara M."/>
            <person name="Mori M."/>
            <person name="Tomita M."/>
            <person name="Arakawa K."/>
        </authorList>
    </citation>
    <scope>NUCLEOTIDE SEQUENCE [LARGE SCALE GENOMIC DNA]</scope>
</reference>
<evidence type="ECO:0000313" key="1">
    <source>
        <dbReference type="EMBL" id="GBM50198.1"/>
    </source>
</evidence>
<dbReference type="OrthoDB" id="6723241at2759"/>
<dbReference type="Proteomes" id="UP000499080">
    <property type="component" value="Unassembled WGS sequence"/>
</dbReference>
<accession>A0A4Y2GC67</accession>
<dbReference type="EMBL" id="BGPR01001289">
    <property type="protein sequence ID" value="GBM50198.1"/>
    <property type="molecule type" value="Genomic_DNA"/>
</dbReference>
<protein>
    <submittedName>
        <fullName evidence="1">Uncharacterized protein</fullName>
    </submittedName>
</protein>
<organism evidence="1 2">
    <name type="scientific">Araneus ventricosus</name>
    <name type="common">Orbweaver spider</name>
    <name type="synonym">Epeira ventricosa</name>
    <dbReference type="NCBI Taxonomy" id="182803"/>
    <lineage>
        <taxon>Eukaryota</taxon>
        <taxon>Metazoa</taxon>
        <taxon>Ecdysozoa</taxon>
        <taxon>Arthropoda</taxon>
        <taxon>Chelicerata</taxon>
        <taxon>Arachnida</taxon>
        <taxon>Araneae</taxon>
        <taxon>Araneomorphae</taxon>
        <taxon>Entelegynae</taxon>
        <taxon>Araneoidea</taxon>
        <taxon>Araneidae</taxon>
        <taxon>Araneus</taxon>
    </lineage>
</organism>
<name>A0A4Y2GC67_ARAVE</name>
<keyword evidence="2" id="KW-1185">Reference proteome</keyword>
<sequence>MLPFFHAAGHFFYAKCDHLYMQDMLNWKDRIDPIEYQKFTKDRYFTIRRTDKFWSGIWSDQTIEQSIMKTMKDSGELTRGRGITESVLTRWTS</sequence>
<gene>
    <name evidence="1" type="ORF">AVEN_134772_1</name>
</gene>
<dbReference type="AlphaFoldDB" id="A0A4Y2GC67"/>
<proteinExistence type="predicted"/>
<comment type="caution">
    <text evidence="1">The sequence shown here is derived from an EMBL/GenBank/DDBJ whole genome shotgun (WGS) entry which is preliminary data.</text>
</comment>
<evidence type="ECO:0000313" key="2">
    <source>
        <dbReference type="Proteomes" id="UP000499080"/>
    </source>
</evidence>